<dbReference type="EMBL" id="JABBCP010000002">
    <property type="protein sequence ID" value="NMF55568.1"/>
    <property type="molecule type" value="Genomic_DNA"/>
</dbReference>
<comment type="cofactor">
    <cofactor evidence="1">
        <name>[4Fe-4S] cluster</name>
        <dbReference type="ChEBI" id="CHEBI:49883"/>
    </cofactor>
</comment>
<evidence type="ECO:0000256" key="1">
    <source>
        <dbReference type="ARBA" id="ARBA00001966"/>
    </source>
</evidence>
<dbReference type="Pfam" id="PF00694">
    <property type="entry name" value="Aconitase_C"/>
    <property type="match status" value="1"/>
</dbReference>
<dbReference type="EC" id="4.2.1.3" evidence="7"/>
<name>A0A7X9UBS8_9ACTN</name>
<dbReference type="InterPro" id="IPR015928">
    <property type="entry name" value="Aconitase/3IPM_dehydase_swvl"/>
</dbReference>
<accession>A0A7X9UBS8</accession>
<evidence type="ECO:0000259" key="8">
    <source>
        <dbReference type="Pfam" id="PF00330"/>
    </source>
</evidence>
<dbReference type="InterPro" id="IPR001030">
    <property type="entry name" value="Acoase/IPM_deHydtase_lsu_aba"/>
</dbReference>
<comment type="caution">
    <text evidence="10">The sequence shown here is derived from an EMBL/GenBank/DDBJ whole genome shotgun (WGS) entry which is preliminary data.</text>
</comment>
<keyword evidence="6 7" id="KW-0456">Lyase</keyword>
<dbReference type="Pfam" id="PF00330">
    <property type="entry name" value="Aconitase"/>
    <property type="match status" value="1"/>
</dbReference>
<keyword evidence="7" id="KW-0004">4Fe-4S</keyword>
<dbReference type="InterPro" id="IPR044137">
    <property type="entry name" value="AcnA_IRP_Swivel"/>
</dbReference>
<evidence type="ECO:0000256" key="2">
    <source>
        <dbReference type="ARBA" id="ARBA00007185"/>
    </source>
</evidence>
<keyword evidence="4 7" id="KW-0408">Iron</keyword>
<dbReference type="GO" id="GO:0046872">
    <property type="term" value="F:metal ion binding"/>
    <property type="evidence" value="ECO:0007669"/>
    <property type="project" value="UniProtKB-KW"/>
</dbReference>
<dbReference type="Proteomes" id="UP000546970">
    <property type="component" value="Unassembled WGS sequence"/>
</dbReference>
<comment type="function">
    <text evidence="7">Catalyzes the isomerization of citrate to isocitrate via cis-aconitate.</text>
</comment>
<evidence type="ECO:0000313" key="10">
    <source>
        <dbReference type="EMBL" id="NMF55568.1"/>
    </source>
</evidence>
<dbReference type="Gene3D" id="3.20.19.10">
    <property type="entry name" value="Aconitase, domain 4"/>
    <property type="match status" value="1"/>
</dbReference>
<dbReference type="NCBIfam" id="TIGR01341">
    <property type="entry name" value="aconitase_1"/>
    <property type="match status" value="1"/>
</dbReference>
<dbReference type="CDD" id="cd01580">
    <property type="entry name" value="AcnA_IRP_Swivel"/>
    <property type="match status" value="1"/>
</dbReference>
<keyword evidence="11" id="KW-1185">Reference proteome</keyword>
<organism evidence="10 11">
    <name type="scientific">Collinsella acetigenes</name>
    <dbReference type="NCBI Taxonomy" id="2713419"/>
    <lineage>
        <taxon>Bacteria</taxon>
        <taxon>Bacillati</taxon>
        <taxon>Actinomycetota</taxon>
        <taxon>Coriobacteriia</taxon>
        <taxon>Coriobacteriales</taxon>
        <taxon>Coriobacteriaceae</taxon>
        <taxon>Collinsella</taxon>
    </lineage>
</organism>
<dbReference type="InterPro" id="IPR006249">
    <property type="entry name" value="Aconitase/IRP2"/>
</dbReference>
<dbReference type="PANTHER" id="PTHR11670">
    <property type="entry name" value="ACONITASE/IRON-RESPONSIVE ELEMENT FAMILY MEMBER"/>
    <property type="match status" value="1"/>
</dbReference>
<evidence type="ECO:0000256" key="4">
    <source>
        <dbReference type="ARBA" id="ARBA00023004"/>
    </source>
</evidence>
<feature type="domain" description="Aconitase A/isopropylmalate dehydratase small subunit swivel" evidence="9">
    <location>
        <begin position="678"/>
        <end position="806"/>
    </location>
</feature>
<dbReference type="SUPFAM" id="SSF52016">
    <property type="entry name" value="LeuD/IlvD-like"/>
    <property type="match status" value="1"/>
</dbReference>
<evidence type="ECO:0000256" key="5">
    <source>
        <dbReference type="ARBA" id="ARBA00023014"/>
    </source>
</evidence>
<evidence type="ECO:0000256" key="6">
    <source>
        <dbReference type="ARBA" id="ARBA00023239"/>
    </source>
</evidence>
<dbReference type="NCBIfam" id="NF009520">
    <property type="entry name" value="PRK12881.1"/>
    <property type="match status" value="1"/>
</dbReference>
<feature type="domain" description="Aconitase/3-isopropylmalate dehydratase large subunit alpha/beta/alpha" evidence="8">
    <location>
        <begin position="64"/>
        <end position="552"/>
    </location>
</feature>
<dbReference type="PRINTS" id="PR00415">
    <property type="entry name" value="ACONITASE"/>
</dbReference>
<keyword evidence="3" id="KW-0479">Metal-binding</keyword>
<evidence type="ECO:0000256" key="3">
    <source>
        <dbReference type="ARBA" id="ARBA00022723"/>
    </source>
</evidence>
<dbReference type="SUPFAM" id="SSF53732">
    <property type="entry name" value="Aconitase iron-sulfur domain"/>
    <property type="match status" value="1"/>
</dbReference>
<dbReference type="Gene3D" id="6.10.190.10">
    <property type="match status" value="1"/>
</dbReference>
<sequence length="882" mass="93500">MRIGCARNEFSCGGESIAYARVLDIPGADRLPVCLRVLLENVLRRATSEQQAQAAARCIVDAGLAGEAGGEIEFMPARVLFQDFTGVPVFVDFAAMRDAASDKGGDPDRINPQIPCTLVVDHSVAADVVSCSCAALENARIEAERNAERFSFLKWSAKSFDNVQIVPPGVGICHQLNIERFCQVAITGGDQAPVMYFDSLVGTDSHTTTANGMGVLGWGVGGIEAEAAALGQPITMLVPPVVGVHLTGSLSAGVTAMDLALTFAERLRSVGVVGKLVECFGEGVSTLTATQRATVANMTPEYGCTSTFFPADDKTFAQLELSGTDKASIERVQAFLRAQGVDAESLDGADIVYSQVIDIDLSLIEPSLAGPSRPHNRVAVSGLQQRFRDSLAQHGRAPQDTVKTVSFNGEDFSLTHGALGIAAVTSCTTATDPAMMIAAGLVAKKAQELGCAPLPWVKKVLAPGSHSTTEILSRAGLVEPLAQMGFSVCGWGCMSCIGNSGPLFEPMHAVADELELTSILSGNRNFDGRISPDVAQNYLAAPAFVVAYSLAGTLDIDLSNDPVCTGSAGPVYLADLLPQDEEVKALLHKVVSSDLFAETGKTLFDGDEHWRSLAVNATSTFEWNDGSTYVRRPPYFEDAVASDVFELSGARALANLGDFVTTDHLSPAGAIAPDSPAARYLREHGIEESEFNTYGSRRGNHEVMMRGCLANVKLVNKLAEGKVGGYTWDHWGACVSTIFDVSQRAAAENTPLVILAGKMYGSGSSRDWAAKAPQLLGVRAVIAQSFERIHRSNLVGMGILPLQFKEGESADSLGLDGHEVFDIAPVDFSQGLLSPSYARITALRQDGSAVEFEAEVRVDTPTEGAYFSAGGILPFVLDTLMA</sequence>
<reference evidence="10 11" key="1">
    <citation type="submission" date="2020-04" db="EMBL/GenBank/DDBJ databases">
        <title>Collinsella sp. KGMB02528 nov., an anaerobic actinobacterium isolated from human feces.</title>
        <authorList>
            <person name="Han K.-I."/>
            <person name="Eom M.K."/>
            <person name="Kim J.-S."/>
            <person name="Lee K.C."/>
            <person name="Suh M.K."/>
            <person name="Park S.-H."/>
            <person name="Lee J.H."/>
            <person name="Kang S.W."/>
            <person name="Park J.-E."/>
            <person name="Oh B.S."/>
            <person name="Yu S.Y."/>
            <person name="Choi S.-H."/>
            <person name="Lee D.H."/>
            <person name="Yoon H."/>
            <person name="Kim B.-Y."/>
            <person name="Lee J.H."/>
            <person name="Lee J.-S."/>
        </authorList>
    </citation>
    <scope>NUCLEOTIDE SEQUENCE [LARGE SCALE GENOMIC DNA]</scope>
    <source>
        <strain evidence="10 11">KGMB02528</strain>
    </source>
</reference>
<dbReference type="Gene3D" id="3.30.499.10">
    <property type="entry name" value="Aconitase, domain 3"/>
    <property type="match status" value="2"/>
</dbReference>
<evidence type="ECO:0000256" key="7">
    <source>
        <dbReference type="RuleBase" id="RU361275"/>
    </source>
</evidence>
<dbReference type="AlphaFoldDB" id="A0A7X9UBS8"/>
<dbReference type="NCBIfam" id="NF006757">
    <property type="entry name" value="PRK09277.1"/>
    <property type="match status" value="1"/>
</dbReference>
<dbReference type="InterPro" id="IPR015931">
    <property type="entry name" value="Acnase/IPM_dHydase_lsu_aba_1/3"/>
</dbReference>
<dbReference type="InterPro" id="IPR000573">
    <property type="entry name" value="AconitaseA/IPMdHydase_ssu_swvl"/>
</dbReference>
<gene>
    <name evidence="10" type="primary">acnA</name>
    <name evidence="10" type="ORF">HF320_04390</name>
</gene>
<keyword evidence="5 7" id="KW-0411">Iron-sulfur</keyword>
<proteinExistence type="inferred from homology"/>
<evidence type="ECO:0000313" key="11">
    <source>
        <dbReference type="Proteomes" id="UP000546970"/>
    </source>
</evidence>
<comment type="similarity">
    <text evidence="2 7">Belongs to the aconitase/IPM isomerase family.</text>
</comment>
<evidence type="ECO:0000259" key="9">
    <source>
        <dbReference type="Pfam" id="PF00694"/>
    </source>
</evidence>
<dbReference type="GO" id="GO:0051539">
    <property type="term" value="F:4 iron, 4 sulfur cluster binding"/>
    <property type="evidence" value="ECO:0007669"/>
    <property type="project" value="UniProtKB-KW"/>
</dbReference>
<dbReference type="InterPro" id="IPR036008">
    <property type="entry name" value="Aconitase_4Fe-4S_dom"/>
</dbReference>
<comment type="catalytic activity">
    <reaction evidence="7">
        <text>citrate = D-threo-isocitrate</text>
        <dbReference type="Rhea" id="RHEA:10336"/>
        <dbReference type="ChEBI" id="CHEBI:15562"/>
        <dbReference type="ChEBI" id="CHEBI:16947"/>
        <dbReference type="EC" id="4.2.1.3"/>
    </reaction>
</comment>
<dbReference type="FunFam" id="3.20.19.10:FF:000001">
    <property type="entry name" value="Aconitate hydratase"/>
    <property type="match status" value="1"/>
</dbReference>
<protein>
    <recommendedName>
        <fullName evidence="7">Aconitate hydratase</fullName>
        <shortName evidence="7">Aconitase</shortName>
        <ecNumber evidence="7">4.2.1.3</ecNumber>
    </recommendedName>
</protein>
<dbReference type="GO" id="GO:0003994">
    <property type="term" value="F:aconitate hydratase activity"/>
    <property type="evidence" value="ECO:0007669"/>
    <property type="project" value="UniProtKB-EC"/>
</dbReference>